<dbReference type="KEGG" id="anp:FK178_07080"/>
<dbReference type="SUPFAM" id="SSF50475">
    <property type="entry name" value="FMN-binding split barrel"/>
    <property type="match status" value="1"/>
</dbReference>
<dbReference type="InterPro" id="IPR011576">
    <property type="entry name" value="Pyridox_Oxase_N"/>
</dbReference>
<dbReference type="GO" id="GO:0004733">
    <property type="term" value="F:pyridoxamine phosphate oxidase activity"/>
    <property type="evidence" value="ECO:0007669"/>
    <property type="project" value="InterPro"/>
</dbReference>
<evidence type="ECO:0000256" key="1">
    <source>
        <dbReference type="ARBA" id="ARBA00001917"/>
    </source>
</evidence>
<dbReference type="GO" id="GO:0010181">
    <property type="term" value="F:FMN binding"/>
    <property type="evidence" value="ECO:0007669"/>
    <property type="project" value="InterPro"/>
</dbReference>
<evidence type="ECO:0000256" key="4">
    <source>
        <dbReference type="ARBA" id="ARBA00023002"/>
    </source>
</evidence>
<dbReference type="PANTHER" id="PTHR10851">
    <property type="entry name" value="PYRIDOXINE-5-PHOSPHATE OXIDASE"/>
    <property type="match status" value="1"/>
</dbReference>
<evidence type="ECO:0000313" key="7">
    <source>
        <dbReference type="Proteomes" id="UP000321954"/>
    </source>
</evidence>
<protein>
    <submittedName>
        <fullName evidence="6">Pyridoxamine 5'-phosphate oxidase</fullName>
    </submittedName>
</protein>
<keyword evidence="7" id="KW-1185">Reference proteome</keyword>
<dbReference type="RefSeq" id="WP_146832741.1">
    <property type="nucleotide sequence ID" value="NZ_CP042476.1"/>
</dbReference>
<proteinExistence type="predicted"/>
<feature type="domain" description="Pyridoxamine 5'-phosphate oxidase N-terminal" evidence="5">
    <location>
        <begin position="25"/>
        <end position="154"/>
    </location>
</feature>
<gene>
    <name evidence="6" type="ORF">FK178_07080</name>
</gene>
<dbReference type="AlphaFoldDB" id="A0A5B8YNU4"/>
<dbReference type="GO" id="GO:0008615">
    <property type="term" value="P:pyridoxine biosynthetic process"/>
    <property type="evidence" value="ECO:0007669"/>
    <property type="project" value="InterPro"/>
</dbReference>
<dbReference type="EMBL" id="CP042476">
    <property type="protein sequence ID" value="QED37499.1"/>
    <property type="molecule type" value="Genomic_DNA"/>
</dbReference>
<dbReference type="InterPro" id="IPR000659">
    <property type="entry name" value="Pyridox_Oxase"/>
</dbReference>
<dbReference type="PANTHER" id="PTHR10851:SF3">
    <property type="entry name" value="PYRIDOXINE_PYRIDOXAMINE 5'-PHOSPHATE OXIDASE 2"/>
    <property type="match status" value="1"/>
</dbReference>
<reference evidence="6 7" key="1">
    <citation type="submission" date="2019-08" db="EMBL/GenBank/DDBJ databases">
        <title>Antarcticibacterium arcticum sp. nov., a bacterium isolated from marine sediment of the Canadian Beaufort Sea.</title>
        <authorList>
            <person name="Lee Y.M."/>
            <person name="Baek K."/>
            <person name="Lee D.-H."/>
            <person name="Shin S.C."/>
            <person name="Jin Y.K."/>
            <person name="Park Y."/>
        </authorList>
    </citation>
    <scope>NUCLEOTIDE SEQUENCE [LARGE SCALE GENOMIC DNA]</scope>
    <source>
        <strain evidence="6 7">PAMC 28998</strain>
    </source>
</reference>
<evidence type="ECO:0000256" key="2">
    <source>
        <dbReference type="ARBA" id="ARBA00022630"/>
    </source>
</evidence>
<keyword evidence="4" id="KW-0560">Oxidoreductase</keyword>
<dbReference type="InterPro" id="IPR012349">
    <property type="entry name" value="Split_barrel_FMN-bd"/>
</dbReference>
<organism evidence="6 7">
    <name type="scientific">Antarcticibacterium arcticum</name>
    <dbReference type="NCBI Taxonomy" id="2585771"/>
    <lineage>
        <taxon>Bacteria</taxon>
        <taxon>Pseudomonadati</taxon>
        <taxon>Bacteroidota</taxon>
        <taxon>Flavobacteriia</taxon>
        <taxon>Flavobacteriales</taxon>
        <taxon>Flavobacteriaceae</taxon>
        <taxon>Antarcticibacterium</taxon>
    </lineage>
</organism>
<sequence>MIEDLFKETWRELEQAPSTPDHPFSLCCLATNDLNGGIKQRLVNFRKLTSQQNLLFYTDSRSAKIDQLQKNDGASVLFYNPVLQLQIFIRGRIVIHNQGKLWDDHRVKIEGRSLQDYNTQYAPGKHIKNPLDVKRTQDLNFALLELKPEVVEYLKLRIEPNRLRALFTKKEGEWEKTFLIP</sequence>
<dbReference type="Proteomes" id="UP000321954">
    <property type="component" value="Chromosome"/>
</dbReference>
<keyword evidence="3" id="KW-0288">FMN</keyword>
<evidence type="ECO:0000256" key="3">
    <source>
        <dbReference type="ARBA" id="ARBA00022643"/>
    </source>
</evidence>
<name>A0A5B8YNU4_9FLAO</name>
<dbReference type="Pfam" id="PF01243">
    <property type="entry name" value="PNPOx_N"/>
    <property type="match status" value="1"/>
</dbReference>
<accession>A0A5B8YNU4</accession>
<evidence type="ECO:0000313" key="6">
    <source>
        <dbReference type="EMBL" id="QED37499.1"/>
    </source>
</evidence>
<dbReference type="OrthoDB" id="1493996at2"/>
<comment type="cofactor">
    <cofactor evidence="1">
        <name>FMN</name>
        <dbReference type="ChEBI" id="CHEBI:58210"/>
    </cofactor>
</comment>
<evidence type="ECO:0000259" key="5">
    <source>
        <dbReference type="Pfam" id="PF01243"/>
    </source>
</evidence>
<keyword evidence="2" id="KW-0285">Flavoprotein</keyword>
<dbReference type="Gene3D" id="2.30.110.10">
    <property type="entry name" value="Electron Transport, Fmn-binding Protein, Chain A"/>
    <property type="match status" value="1"/>
</dbReference>